<keyword evidence="1" id="KW-0347">Helicase</keyword>
<dbReference type="GO" id="GO:0005524">
    <property type="term" value="F:ATP binding"/>
    <property type="evidence" value="ECO:0007669"/>
    <property type="project" value="UniProtKB-KW"/>
</dbReference>
<evidence type="ECO:0000313" key="7">
    <source>
        <dbReference type="Proteomes" id="UP000077002"/>
    </source>
</evidence>
<dbReference type="CDD" id="cd18809">
    <property type="entry name" value="SF1_C_RecD"/>
    <property type="match status" value="1"/>
</dbReference>
<evidence type="ECO:0000259" key="5">
    <source>
        <dbReference type="Pfam" id="PF20209"/>
    </source>
</evidence>
<evidence type="ECO:0000259" key="3">
    <source>
        <dbReference type="Pfam" id="PF05970"/>
    </source>
</evidence>
<dbReference type="GO" id="GO:0006281">
    <property type="term" value="P:DNA repair"/>
    <property type="evidence" value="ECO:0007669"/>
    <property type="project" value="UniProtKB-KW"/>
</dbReference>
<dbReference type="EC" id="5.6.2.3" evidence="1"/>
<organism evidence="6 7">
    <name type="scientific">Fonsecaea monophora</name>
    <dbReference type="NCBI Taxonomy" id="254056"/>
    <lineage>
        <taxon>Eukaryota</taxon>
        <taxon>Fungi</taxon>
        <taxon>Dikarya</taxon>
        <taxon>Ascomycota</taxon>
        <taxon>Pezizomycotina</taxon>
        <taxon>Eurotiomycetes</taxon>
        <taxon>Chaetothyriomycetidae</taxon>
        <taxon>Chaetothyriales</taxon>
        <taxon>Herpotrichiellaceae</taxon>
        <taxon>Fonsecaea</taxon>
    </lineage>
</organism>
<evidence type="ECO:0000313" key="6">
    <source>
        <dbReference type="EMBL" id="OAG38593.1"/>
    </source>
</evidence>
<dbReference type="OrthoDB" id="4366783at2759"/>
<comment type="catalytic activity">
    <reaction evidence="1">
        <text>ATP + H2O = ADP + phosphate + H(+)</text>
        <dbReference type="Rhea" id="RHEA:13065"/>
        <dbReference type="ChEBI" id="CHEBI:15377"/>
        <dbReference type="ChEBI" id="CHEBI:15378"/>
        <dbReference type="ChEBI" id="CHEBI:30616"/>
        <dbReference type="ChEBI" id="CHEBI:43474"/>
        <dbReference type="ChEBI" id="CHEBI:456216"/>
        <dbReference type="EC" id="5.6.2.3"/>
    </reaction>
</comment>
<keyword evidence="1" id="KW-0234">DNA repair</keyword>
<dbReference type="GO" id="GO:0000723">
    <property type="term" value="P:telomere maintenance"/>
    <property type="evidence" value="ECO:0007669"/>
    <property type="project" value="InterPro"/>
</dbReference>
<comment type="similarity">
    <text evidence="1">Belongs to the helicase family.</text>
</comment>
<sequence length="1371" mass="158110">MDPGPGHPSLPELTQIEEMLIARVHVTIEVRQVRGAQYRYKGHICNFLRDTGLIYSKLPLLPRDLELVLLRPPNADANPLLNRQFRRDFRVRQRAIREWLQFLRLNHPGYSNIEIDEAALQQLPIDDSIADQLITEEVPDSVETVGSDEQDVADEDEGAQTSVIPDLLAREEEIEGLRRQVVQRRHLTLPPMRATPLSEFNTTQPMLSWAFPTLFPYGIAEFVTPRLRSITYTDYVKHLLKYQDGRFAKHPRFRYVVFNTIMRKQVNTRSSFFVKKTDREEMTIDDLRAAFDDNTAEAQALLNSITRHADSLRGTRPFWAGRRRQLEAFVKNLGSPHLFVTLSAADYHWHDLMKHLPEFDRWEIATPDERIRIARRNIRDNPLIVAYYFHARLEAFKQTVLIPKFNIKDQWSRYEWQSRGSTHTHGCYWSDGTPDPDVDQLDPELMDYFARFWGIHISAINPQKDRQQLASETPLSLAHEDQQNELEHLSAVVNRVQRHQCSEAYCLRKEKATGTIKCRFNYPQPERETPGLEIPVGSTFYRFQPARNDGRLNNYNRLVSLAWLANTDIAPCTGAVAVLNYIAKYTTKAERQSESYQQIATRLLPHLNTTRPLTSFVSKTMNRLLGERDWSAQEVCHLLLDLPLSIGSRPVQLVDCRPEAQQATNYRLEDEGDTLRRGQSPLQKYKLRPERLEGISFLQMLRLYNFRRSDQMQLRPRAPPQILNYYPRYKPSDVENYARIKLTLHVPFREIDDLLRLDDERFETFPEAFDYWQQVYGPTAEPDFLEELPPEPEEQDEFEDLPDDDEDIQQSWEVLARQLPNRDDNIRIEDPDQLGDRDLDREYDWTPHVGRFTFPDDYWKELKQAEPASLHAESTTIDPDQLERQQRRLYDFVVADYAGELAGLPPPQFLLNLDGKAGTGKSFVIMLISATLQQMATNAGRQFPILRAAPTGVAAHGISGRTLHALLRLPIKFPKSYEKLSQQNLQAAQSTMREIRYLIIDEKSMIGLKMMSWMDQRLREIYPTRDLPFGGINIIIAGDFCQLPPVAMKPLFFQGQLVDPTEVAGRTLYNLFDKTIELNVIKRQDGQTTEAIAFREALNALREDRVTVDDWGLLTTRVAGIIPHEIPTFDDAIHIYGKKQQVNEVNHARMRDLQQPVLKIMATHEGLKANEASSDAAGNLHAELPLALGTRIMLTENIWVERGLVNGALGTVRDIVWKADVDWRQEPPLALIVQFDRYEGPSLQNEGTVPIFRSRREFYRGAVNCSRKQFPVTVAYAITVHKAQGMTVERAVLDLTERDFAAGLSYVAVSRVKTLSGILFKESFDYERFQVRPSETVKARNADRQRRSTQHLGTQTTQELVIRSSSPVMPE</sequence>
<protein>
    <recommendedName>
        <fullName evidence="1">ATP-dependent DNA helicase</fullName>
        <ecNumber evidence="1">5.6.2.3</ecNumber>
    </recommendedName>
</protein>
<evidence type="ECO:0000256" key="2">
    <source>
        <dbReference type="SAM" id="MobiDB-lite"/>
    </source>
</evidence>
<keyword evidence="1" id="KW-0067">ATP-binding</keyword>
<dbReference type="SUPFAM" id="SSF52540">
    <property type="entry name" value="P-loop containing nucleoside triphosphate hydrolases"/>
    <property type="match status" value="2"/>
</dbReference>
<reference evidence="6 7" key="1">
    <citation type="submission" date="2016-03" db="EMBL/GenBank/DDBJ databases">
        <title>Draft genome sequence of the Fonsecaea monophora CBS 269.37.</title>
        <authorList>
            <person name="Bombassaro A."/>
            <person name="Vinicius W.A."/>
            <person name="De Hoog S."/>
            <person name="Sun J."/>
            <person name="Souza E.M."/>
            <person name="Raittz R.T."/>
            <person name="Costa F."/>
            <person name="Leao A.C."/>
            <person name="Tadra-Sfeir M.Z."/>
            <person name="Baura V."/>
            <person name="Balsanelli E."/>
            <person name="Pedrosa F.O."/>
            <person name="Moreno L.F."/>
            <person name="Steffens M.B."/>
            <person name="Xi L."/>
            <person name="Bocca A.L."/>
            <person name="Felipe M.S."/>
            <person name="Teixeira M."/>
            <person name="Telles Filho F.Q."/>
            <person name="Azevedo C.M."/>
            <person name="Gomes R."/>
            <person name="Vicente V.A."/>
        </authorList>
    </citation>
    <scope>NUCLEOTIDE SEQUENCE [LARGE SCALE GENOMIC DNA]</scope>
    <source>
        <strain evidence="6 7">CBS 269.37</strain>
    </source>
</reference>
<dbReference type="Gene3D" id="3.40.50.300">
    <property type="entry name" value="P-loop containing nucleotide triphosphate hydrolases"/>
    <property type="match status" value="2"/>
</dbReference>
<dbReference type="Pfam" id="PF05970">
    <property type="entry name" value="PIF1"/>
    <property type="match status" value="1"/>
</dbReference>
<comment type="caution">
    <text evidence="6">The sequence shown here is derived from an EMBL/GenBank/DDBJ whole genome shotgun (WGS) entry which is preliminary data.</text>
</comment>
<dbReference type="GeneID" id="34602409"/>
<dbReference type="InterPro" id="IPR051055">
    <property type="entry name" value="PIF1_helicase"/>
</dbReference>
<gene>
    <name evidence="6" type="ORF">AYO21_07253</name>
</gene>
<dbReference type="GO" id="GO:0016887">
    <property type="term" value="F:ATP hydrolysis activity"/>
    <property type="evidence" value="ECO:0007669"/>
    <property type="project" value="RHEA"/>
</dbReference>
<evidence type="ECO:0000259" key="4">
    <source>
        <dbReference type="Pfam" id="PF14214"/>
    </source>
</evidence>
<feature type="domain" description="DNA helicase Pif1-like DEAD-box helicase" evidence="3">
    <location>
        <begin position="882"/>
        <end position="1086"/>
    </location>
</feature>
<dbReference type="InterPro" id="IPR027417">
    <property type="entry name" value="P-loop_NTPase"/>
</dbReference>
<dbReference type="RefSeq" id="XP_022510545.1">
    <property type="nucleotide sequence ID" value="XM_022657210.1"/>
</dbReference>
<name>A0A177F2S9_9EURO</name>
<feature type="domain" description="DUF6570" evidence="5">
    <location>
        <begin position="1"/>
        <end position="121"/>
    </location>
</feature>
<evidence type="ECO:0000256" key="1">
    <source>
        <dbReference type="RuleBase" id="RU363044"/>
    </source>
</evidence>
<dbReference type="Proteomes" id="UP000077002">
    <property type="component" value="Unassembled WGS sequence"/>
</dbReference>
<dbReference type="InterPro" id="IPR025476">
    <property type="entry name" value="Helitron_helicase-like"/>
</dbReference>
<dbReference type="GO" id="GO:0043139">
    <property type="term" value="F:5'-3' DNA helicase activity"/>
    <property type="evidence" value="ECO:0007669"/>
    <property type="project" value="UniProtKB-EC"/>
</dbReference>
<keyword evidence="1" id="KW-0233">DNA recombination</keyword>
<feature type="compositionally biased region" description="Polar residues" evidence="2">
    <location>
        <begin position="1350"/>
        <end position="1371"/>
    </location>
</feature>
<keyword evidence="7" id="KW-1185">Reference proteome</keyword>
<keyword evidence="1" id="KW-0547">Nucleotide-binding</keyword>
<feature type="region of interest" description="Disordered" evidence="2">
    <location>
        <begin position="1337"/>
        <end position="1371"/>
    </location>
</feature>
<dbReference type="PANTHER" id="PTHR47642:SF5">
    <property type="entry name" value="ATP-DEPENDENT DNA HELICASE"/>
    <property type="match status" value="1"/>
</dbReference>
<dbReference type="PANTHER" id="PTHR47642">
    <property type="entry name" value="ATP-DEPENDENT DNA HELICASE"/>
    <property type="match status" value="1"/>
</dbReference>
<feature type="domain" description="Helitron helicase-like" evidence="4">
    <location>
        <begin position="235"/>
        <end position="426"/>
    </location>
</feature>
<accession>A0A177F2S9</accession>
<keyword evidence="1" id="KW-0378">Hydrolase</keyword>
<dbReference type="InterPro" id="IPR046700">
    <property type="entry name" value="DUF6570"/>
</dbReference>
<dbReference type="InterPro" id="IPR010285">
    <property type="entry name" value="DNA_helicase_pif1-like_DEAD"/>
</dbReference>
<feature type="compositionally biased region" description="Basic and acidic residues" evidence="2">
    <location>
        <begin position="1337"/>
        <end position="1346"/>
    </location>
</feature>
<dbReference type="Pfam" id="PF14214">
    <property type="entry name" value="Helitron_like_N"/>
    <property type="match status" value="1"/>
</dbReference>
<dbReference type="Pfam" id="PF20209">
    <property type="entry name" value="DUF6570"/>
    <property type="match status" value="1"/>
</dbReference>
<comment type="cofactor">
    <cofactor evidence="1">
        <name>Mg(2+)</name>
        <dbReference type="ChEBI" id="CHEBI:18420"/>
    </cofactor>
</comment>
<dbReference type="GO" id="GO:0006310">
    <property type="term" value="P:DNA recombination"/>
    <property type="evidence" value="ECO:0007669"/>
    <property type="project" value="UniProtKB-KW"/>
</dbReference>
<keyword evidence="1" id="KW-0227">DNA damage</keyword>
<dbReference type="EMBL" id="LVKK01000054">
    <property type="protein sequence ID" value="OAG38593.1"/>
    <property type="molecule type" value="Genomic_DNA"/>
</dbReference>
<proteinExistence type="inferred from homology"/>